<evidence type="ECO:0000256" key="6">
    <source>
        <dbReference type="SAM" id="Phobius"/>
    </source>
</evidence>
<keyword evidence="3 6" id="KW-0812">Transmembrane</keyword>
<feature type="transmembrane region" description="Helical" evidence="6">
    <location>
        <begin position="96"/>
        <end position="114"/>
    </location>
</feature>
<feature type="transmembrane region" description="Helical" evidence="6">
    <location>
        <begin position="40"/>
        <end position="58"/>
    </location>
</feature>
<evidence type="ECO:0000259" key="7">
    <source>
        <dbReference type="Pfam" id="PF00892"/>
    </source>
</evidence>
<dbReference type="SUPFAM" id="SSF103481">
    <property type="entry name" value="Multidrug resistance efflux transporter EmrE"/>
    <property type="match status" value="2"/>
</dbReference>
<accession>A0A7Y6TUV1</accession>
<feature type="transmembrane region" description="Helical" evidence="6">
    <location>
        <begin position="70"/>
        <end position="90"/>
    </location>
</feature>
<organism evidence="8 9">
    <name type="scientific">Piscinibacter koreensis</name>
    <dbReference type="NCBI Taxonomy" id="2742824"/>
    <lineage>
        <taxon>Bacteria</taxon>
        <taxon>Pseudomonadati</taxon>
        <taxon>Pseudomonadota</taxon>
        <taxon>Betaproteobacteria</taxon>
        <taxon>Burkholderiales</taxon>
        <taxon>Sphaerotilaceae</taxon>
        <taxon>Piscinibacter</taxon>
    </lineage>
</organism>
<comment type="subcellular location">
    <subcellularLocation>
        <location evidence="1">Membrane</location>
        <topology evidence="1">Multi-pass membrane protein</topology>
    </subcellularLocation>
</comment>
<dbReference type="PANTHER" id="PTHR32322">
    <property type="entry name" value="INNER MEMBRANE TRANSPORTER"/>
    <property type="match status" value="1"/>
</dbReference>
<dbReference type="InterPro" id="IPR037185">
    <property type="entry name" value="EmrE-like"/>
</dbReference>
<comment type="similarity">
    <text evidence="2">Belongs to the EamA transporter family.</text>
</comment>
<feature type="transmembrane region" description="Helical" evidence="6">
    <location>
        <begin position="263"/>
        <end position="284"/>
    </location>
</feature>
<evidence type="ECO:0000256" key="3">
    <source>
        <dbReference type="ARBA" id="ARBA00022692"/>
    </source>
</evidence>
<feature type="transmembrane region" description="Helical" evidence="6">
    <location>
        <begin position="149"/>
        <end position="166"/>
    </location>
</feature>
<feature type="transmembrane region" description="Helical" evidence="6">
    <location>
        <begin position="202"/>
        <end position="225"/>
    </location>
</feature>
<protein>
    <submittedName>
        <fullName evidence="8">EamA family transporter</fullName>
    </submittedName>
</protein>
<feature type="transmembrane region" description="Helical" evidence="6">
    <location>
        <begin position="178"/>
        <end position="196"/>
    </location>
</feature>
<sequence length="289" mass="29616">MTHRAPVHWLLPPLATIAAMASFQVGAALAKILFPVVGPQGSATLRLGLGALTLLLLTRPWRRWPRGAPLLPLVGLGCSMAGVIVMFYLALERLPLAVAMALQFLGPLTIPVAGSRRFGDLVWAALAAAGVWLLVRVDASAARGLDPVGIAWALGAAVAWGSYVLLGRRASVAFGRSTAALSLSVAALLVLPAGVYTAGSALLAPALLPLALLMALFSSAIPFSLDFWALPRMPPRTFAVLMSLEPAFGVLAGLVILGEALSLAQLGGVALVVCAAAGAAWSAAGERPG</sequence>
<dbReference type="GO" id="GO:0016020">
    <property type="term" value="C:membrane"/>
    <property type="evidence" value="ECO:0007669"/>
    <property type="project" value="UniProtKB-SubCell"/>
</dbReference>
<dbReference type="PANTHER" id="PTHR32322:SF2">
    <property type="entry name" value="EAMA DOMAIN-CONTAINING PROTEIN"/>
    <property type="match status" value="1"/>
</dbReference>
<dbReference type="Pfam" id="PF00892">
    <property type="entry name" value="EamA"/>
    <property type="match status" value="1"/>
</dbReference>
<dbReference type="InterPro" id="IPR050638">
    <property type="entry name" value="AA-Vitamin_Transporters"/>
</dbReference>
<gene>
    <name evidence="8" type="ORF">HQN59_01200</name>
</gene>
<proteinExistence type="inferred from homology"/>
<dbReference type="RefSeq" id="WP_176065277.1">
    <property type="nucleotide sequence ID" value="NZ_JABWMJ010000001.1"/>
</dbReference>
<evidence type="ECO:0000256" key="2">
    <source>
        <dbReference type="ARBA" id="ARBA00007362"/>
    </source>
</evidence>
<evidence type="ECO:0000256" key="4">
    <source>
        <dbReference type="ARBA" id="ARBA00022989"/>
    </source>
</evidence>
<keyword evidence="5 6" id="KW-0472">Membrane</keyword>
<dbReference type="Proteomes" id="UP000529637">
    <property type="component" value="Unassembled WGS sequence"/>
</dbReference>
<comment type="caution">
    <text evidence="8">The sequence shown here is derived from an EMBL/GenBank/DDBJ whole genome shotgun (WGS) entry which is preliminary data.</text>
</comment>
<reference evidence="8 9" key="1">
    <citation type="submission" date="2020-06" db="EMBL/GenBank/DDBJ databases">
        <title>Schlegella sp. ID0723 isolated from air conditioner.</title>
        <authorList>
            <person name="Kim D.Y."/>
            <person name="Kim D.-U."/>
        </authorList>
    </citation>
    <scope>NUCLEOTIDE SEQUENCE [LARGE SCALE GENOMIC DNA]</scope>
    <source>
        <strain evidence="8 9">ID0723</strain>
    </source>
</reference>
<feature type="transmembrane region" description="Helical" evidence="6">
    <location>
        <begin position="121"/>
        <end position="137"/>
    </location>
</feature>
<keyword evidence="9" id="KW-1185">Reference proteome</keyword>
<evidence type="ECO:0000313" key="8">
    <source>
        <dbReference type="EMBL" id="NUZ04368.1"/>
    </source>
</evidence>
<evidence type="ECO:0000256" key="5">
    <source>
        <dbReference type="ARBA" id="ARBA00023136"/>
    </source>
</evidence>
<dbReference type="InterPro" id="IPR000620">
    <property type="entry name" value="EamA_dom"/>
</dbReference>
<dbReference type="AlphaFoldDB" id="A0A7Y6TUV1"/>
<feature type="domain" description="EamA" evidence="7">
    <location>
        <begin position="149"/>
        <end position="277"/>
    </location>
</feature>
<evidence type="ECO:0000313" key="9">
    <source>
        <dbReference type="Proteomes" id="UP000529637"/>
    </source>
</evidence>
<dbReference type="EMBL" id="JABWMJ010000001">
    <property type="protein sequence ID" value="NUZ04368.1"/>
    <property type="molecule type" value="Genomic_DNA"/>
</dbReference>
<name>A0A7Y6TUV1_9BURK</name>
<evidence type="ECO:0000256" key="1">
    <source>
        <dbReference type="ARBA" id="ARBA00004141"/>
    </source>
</evidence>
<feature type="transmembrane region" description="Helical" evidence="6">
    <location>
        <begin position="237"/>
        <end position="257"/>
    </location>
</feature>
<keyword evidence="4 6" id="KW-1133">Transmembrane helix</keyword>